<reference evidence="2" key="1">
    <citation type="submission" date="2014-09" db="EMBL/GenBank/DDBJ databases">
        <authorList>
            <person name="Magalhaes I.L.F."/>
            <person name="Oliveira U."/>
            <person name="Santos F.R."/>
            <person name="Vidigal T.H.D.A."/>
            <person name="Brescovit A.D."/>
            <person name="Santos A.J."/>
        </authorList>
    </citation>
    <scope>NUCLEOTIDE SEQUENCE</scope>
    <source>
        <tissue evidence="2">Shoot tissue taken approximately 20 cm above the soil surface</tissue>
    </source>
</reference>
<proteinExistence type="predicted"/>
<feature type="signal peptide" evidence="1">
    <location>
        <begin position="1"/>
        <end position="19"/>
    </location>
</feature>
<feature type="chain" id="PRO_5002046458" evidence="1">
    <location>
        <begin position="20"/>
        <end position="54"/>
    </location>
</feature>
<reference evidence="2" key="2">
    <citation type="journal article" date="2015" name="Data Brief">
        <title>Shoot transcriptome of the giant reed, Arundo donax.</title>
        <authorList>
            <person name="Barrero R.A."/>
            <person name="Guerrero F.D."/>
            <person name="Moolhuijzen P."/>
            <person name="Goolsby J.A."/>
            <person name="Tidwell J."/>
            <person name="Bellgard S.E."/>
            <person name="Bellgard M.I."/>
        </authorList>
    </citation>
    <scope>NUCLEOTIDE SEQUENCE</scope>
    <source>
        <tissue evidence="2">Shoot tissue taken approximately 20 cm above the soil surface</tissue>
    </source>
</reference>
<keyword evidence="1" id="KW-0732">Signal</keyword>
<organism evidence="2">
    <name type="scientific">Arundo donax</name>
    <name type="common">Giant reed</name>
    <name type="synonym">Donax arundinaceus</name>
    <dbReference type="NCBI Taxonomy" id="35708"/>
    <lineage>
        <taxon>Eukaryota</taxon>
        <taxon>Viridiplantae</taxon>
        <taxon>Streptophyta</taxon>
        <taxon>Embryophyta</taxon>
        <taxon>Tracheophyta</taxon>
        <taxon>Spermatophyta</taxon>
        <taxon>Magnoliopsida</taxon>
        <taxon>Liliopsida</taxon>
        <taxon>Poales</taxon>
        <taxon>Poaceae</taxon>
        <taxon>PACMAD clade</taxon>
        <taxon>Arundinoideae</taxon>
        <taxon>Arundineae</taxon>
        <taxon>Arundo</taxon>
    </lineage>
</organism>
<sequence length="54" mass="6014">MGSVNLIFGPCMLVAFFYAQRHLCSICTSPTVEEGKPIFPPSYKYKAQTLPTTE</sequence>
<dbReference type="EMBL" id="GBRH01209496">
    <property type="protein sequence ID" value="JAD88399.1"/>
    <property type="molecule type" value="Transcribed_RNA"/>
</dbReference>
<evidence type="ECO:0000313" key="2">
    <source>
        <dbReference type="EMBL" id="JAD88399.1"/>
    </source>
</evidence>
<accession>A0A0A9DIH3</accession>
<dbReference type="AlphaFoldDB" id="A0A0A9DIH3"/>
<evidence type="ECO:0000256" key="1">
    <source>
        <dbReference type="SAM" id="SignalP"/>
    </source>
</evidence>
<name>A0A0A9DIH3_ARUDO</name>
<protein>
    <submittedName>
        <fullName evidence="2">Uncharacterized protein</fullName>
    </submittedName>
</protein>